<protein>
    <recommendedName>
        <fullName evidence="3">MobA protein</fullName>
    </recommendedName>
</protein>
<proteinExistence type="predicted"/>
<dbReference type="Pfam" id="PF19514">
    <property type="entry name" value="MobC_2"/>
    <property type="match status" value="1"/>
</dbReference>
<evidence type="ECO:0000313" key="2">
    <source>
        <dbReference type="Proteomes" id="UP000254424"/>
    </source>
</evidence>
<gene>
    <name evidence="1" type="ORF">NCTC11155_00301</name>
</gene>
<sequence length="153" mass="16814">MEKNRKPRGGKGGRPAKNDPAVYRFSVNFSAVEHARFLDLYEQSGLLSKAAFIKARVFNEAFRVVKTDRGTLLQDTADFREGIIQLPVDGRTGDHVIRAEALKGTPADAQVTADLLAVHPFVVYILLIPYTLLSRGRGDCGPSIFSIRPTSSL</sequence>
<evidence type="ECO:0000313" key="1">
    <source>
        <dbReference type="EMBL" id="SUV28353.1"/>
    </source>
</evidence>
<dbReference type="Proteomes" id="UP000254424">
    <property type="component" value="Unassembled WGS sequence"/>
</dbReference>
<dbReference type="InterPro" id="IPR045788">
    <property type="entry name" value="MobC_2"/>
</dbReference>
<dbReference type="EMBL" id="UFSX01000001">
    <property type="protein sequence ID" value="SUV28353.1"/>
    <property type="molecule type" value="Genomic_DNA"/>
</dbReference>
<dbReference type="AlphaFoldDB" id="A0A380YIK5"/>
<organism evidence="1 2">
    <name type="scientific">Bacteroides eggerthii</name>
    <dbReference type="NCBI Taxonomy" id="28111"/>
    <lineage>
        <taxon>Bacteria</taxon>
        <taxon>Pseudomonadati</taxon>
        <taxon>Bacteroidota</taxon>
        <taxon>Bacteroidia</taxon>
        <taxon>Bacteroidales</taxon>
        <taxon>Bacteroidaceae</taxon>
        <taxon>Bacteroides</taxon>
    </lineage>
</organism>
<reference evidence="1 2" key="1">
    <citation type="submission" date="2018-06" db="EMBL/GenBank/DDBJ databases">
        <authorList>
            <consortium name="Pathogen Informatics"/>
            <person name="Doyle S."/>
        </authorList>
    </citation>
    <scope>NUCLEOTIDE SEQUENCE [LARGE SCALE GENOMIC DNA]</scope>
    <source>
        <strain evidence="1 2">NCTC11155</strain>
    </source>
</reference>
<name>A0A380YIK5_9BACE</name>
<dbReference type="STRING" id="483216.BACEGG_01134"/>
<evidence type="ECO:0008006" key="3">
    <source>
        <dbReference type="Google" id="ProtNLM"/>
    </source>
</evidence>
<accession>A0A380YIK5</accession>